<dbReference type="RefSeq" id="WP_066597188.1">
    <property type="nucleotide sequence ID" value="NZ_CP016282.1"/>
</dbReference>
<gene>
    <name evidence="2" type="ORF">PA27867_2696</name>
</gene>
<keyword evidence="3" id="KW-1185">Reference proteome</keyword>
<dbReference type="Proteomes" id="UP000092582">
    <property type="component" value="Chromosome 1"/>
</dbReference>
<dbReference type="EMBL" id="CP016282">
    <property type="protein sequence ID" value="ANP73636.1"/>
    <property type="molecule type" value="Genomic_DNA"/>
</dbReference>
<feature type="compositionally biased region" description="Basic and acidic residues" evidence="1">
    <location>
        <begin position="38"/>
        <end position="60"/>
    </location>
</feature>
<organism evidence="2 3">
    <name type="scientific">Cryobacterium arcticum</name>
    <dbReference type="NCBI Taxonomy" id="670052"/>
    <lineage>
        <taxon>Bacteria</taxon>
        <taxon>Bacillati</taxon>
        <taxon>Actinomycetota</taxon>
        <taxon>Actinomycetes</taxon>
        <taxon>Micrococcales</taxon>
        <taxon>Microbacteriaceae</taxon>
        <taxon>Cryobacterium</taxon>
    </lineage>
</organism>
<dbReference type="STRING" id="670052.PA27867_2696"/>
<feature type="compositionally biased region" description="Basic and acidic residues" evidence="1">
    <location>
        <begin position="15"/>
        <end position="28"/>
    </location>
</feature>
<proteinExistence type="predicted"/>
<name>A0A1B1BMB0_9MICO</name>
<dbReference type="AlphaFoldDB" id="A0A1B1BMB0"/>
<evidence type="ECO:0000256" key="1">
    <source>
        <dbReference type="SAM" id="MobiDB-lite"/>
    </source>
</evidence>
<dbReference type="KEGG" id="cart:PA27867_2696"/>
<reference evidence="2 3" key="1">
    <citation type="submission" date="2016-06" db="EMBL/GenBank/DDBJ databases">
        <title>Genome sequencing of Cryobacterium arcticum PAMC 27867.</title>
        <authorList>
            <person name="Lee J."/>
            <person name="Kim O.-S."/>
        </authorList>
    </citation>
    <scope>NUCLEOTIDE SEQUENCE [LARGE SCALE GENOMIC DNA]</scope>
    <source>
        <strain evidence="2 3">PAMC 27867</strain>
    </source>
</reference>
<protein>
    <submittedName>
        <fullName evidence="2">Uncharacterized protein</fullName>
    </submittedName>
</protein>
<evidence type="ECO:0000313" key="3">
    <source>
        <dbReference type="Proteomes" id="UP000092582"/>
    </source>
</evidence>
<feature type="region of interest" description="Disordered" evidence="1">
    <location>
        <begin position="1"/>
        <end position="75"/>
    </location>
</feature>
<feature type="compositionally biased region" description="Polar residues" evidence="1">
    <location>
        <begin position="65"/>
        <end position="75"/>
    </location>
</feature>
<evidence type="ECO:0000313" key="2">
    <source>
        <dbReference type="EMBL" id="ANP73636.1"/>
    </source>
</evidence>
<accession>A0A1B1BMB0</accession>
<sequence>MFSKKTKQARADGAAVRRREPDDPRDRGGFPGLEGDFESERRRAETASNEHGEPYEHGEGETPVLPSTTPGLTHP</sequence>